<evidence type="ECO:0000256" key="11">
    <source>
        <dbReference type="SAM" id="Phobius"/>
    </source>
</evidence>
<feature type="transmembrane region" description="Helical" evidence="11">
    <location>
        <begin position="341"/>
        <end position="361"/>
    </location>
</feature>
<dbReference type="GO" id="GO:0006508">
    <property type="term" value="P:proteolysis"/>
    <property type="evidence" value="ECO:0007669"/>
    <property type="project" value="UniProtKB-KW"/>
</dbReference>
<reference evidence="13 14" key="1">
    <citation type="submission" date="2021-03" db="EMBL/GenBank/DDBJ databases">
        <title>Sequencing the genomes of 1000 actinobacteria strains.</title>
        <authorList>
            <person name="Klenk H.-P."/>
        </authorList>
    </citation>
    <scope>NUCLEOTIDE SEQUENCE [LARGE SCALE GENOMIC DNA]</scope>
    <source>
        <strain evidence="13 14">DSM 44580</strain>
    </source>
</reference>
<evidence type="ECO:0000256" key="7">
    <source>
        <dbReference type="ARBA" id="ARBA00022833"/>
    </source>
</evidence>
<evidence type="ECO:0000256" key="8">
    <source>
        <dbReference type="ARBA" id="ARBA00022989"/>
    </source>
</evidence>
<comment type="caution">
    <text evidence="13">The sequence shown here is derived from an EMBL/GenBank/DDBJ whole genome shotgun (WGS) entry which is preliminary data.</text>
</comment>
<dbReference type="InterPro" id="IPR001478">
    <property type="entry name" value="PDZ"/>
</dbReference>
<dbReference type="RefSeq" id="WP_086785971.1">
    <property type="nucleotide sequence ID" value="NZ_JAGIOO010000001.1"/>
</dbReference>
<keyword evidence="4 13" id="KW-0645">Protease</keyword>
<evidence type="ECO:0000256" key="4">
    <source>
        <dbReference type="ARBA" id="ARBA00022670"/>
    </source>
</evidence>
<dbReference type="EMBL" id="JAGIOO010000001">
    <property type="protein sequence ID" value="MBP2477099.1"/>
    <property type="molecule type" value="Genomic_DNA"/>
</dbReference>
<dbReference type="CDD" id="cd06163">
    <property type="entry name" value="S2P-M50_PDZ_RseP-like"/>
    <property type="match status" value="1"/>
</dbReference>
<feature type="domain" description="PDZ" evidence="12">
    <location>
        <begin position="138"/>
        <end position="232"/>
    </location>
</feature>
<keyword evidence="6" id="KW-0378">Hydrolase</keyword>
<dbReference type="GO" id="GO:0008233">
    <property type="term" value="F:peptidase activity"/>
    <property type="evidence" value="ECO:0007669"/>
    <property type="project" value="UniProtKB-KW"/>
</dbReference>
<keyword evidence="10 11" id="KW-0472">Membrane</keyword>
<dbReference type="SUPFAM" id="SSF50156">
    <property type="entry name" value="PDZ domain-like"/>
    <property type="match status" value="1"/>
</dbReference>
<dbReference type="Pfam" id="PF02163">
    <property type="entry name" value="Peptidase_M50"/>
    <property type="match status" value="1"/>
</dbReference>
<dbReference type="PANTHER" id="PTHR42837:SF2">
    <property type="entry name" value="MEMBRANE METALLOPROTEASE ARASP2, CHLOROPLASTIC-RELATED"/>
    <property type="match status" value="1"/>
</dbReference>
<keyword evidence="8 11" id="KW-1133">Transmembrane helix</keyword>
<proteinExistence type="inferred from homology"/>
<evidence type="ECO:0000256" key="1">
    <source>
        <dbReference type="ARBA" id="ARBA00001947"/>
    </source>
</evidence>
<evidence type="ECO:0000256" key="5">
    <source>
        <dbReference type="ARBA" id="ARBA00022692"/>
    </source>
</evidence>
<evidence type="ECO:0000256" key="10">
    <source>
        <dbReference type="ARBA" id="ARBA00023136"/>
    </source>
</evidence>
<dbReference type="PANTHER" id="PTHR42837">
    <property type="entry name" value="REGULATOR OF SIGMA-E PROTEASE RSEP"/>
    <property type="match status" value="1"/>
</dbReference>
<evidence type="ECO:0000313" key="14">
    <source>
        <dbReference type="Proteomes" id="UP001519363"/>
    </source>
</evidence>
<sequence>MMYVLGVLILVFGILFSIAWHELGHLSTAKMFGIKVTQYMVGFGRTLWSKKIGETEYGVKALPFGGYIRMIGMLPPVGGGNLGRSRSTGMFSSMVDDARSASAEEVEPQDADRQFYQRRPWKRVIVMFAGPFMNLILAVVIFTIVLTGIGVWGPTTTVANVSQCVLQVVPGQPEPKDCPAGAPLAPAAAAGFKPGDKIVSFDGKPATTWERVQEAIRAAGPRQVSVVVDRGGQQVTLTPTLVASDRPDLEDPKKLVKVGFLGLGPQLGMYTVGFGGVIDQVGVLLGRAGKAIIQLPQRVPALVGAIFGGERERNSPVGIVGVSRFGGEVLAADHQPATARLSIMLMLLAGLNLSLFLFNMLPMLPLDGGHIAGALYESLRRGWAKLRRRPDPGPFDVAKLMPLAYAVSLIIIAYGALVFVADIVNPVRLG</sequence>
<comment type="similarity">
    <text evidence="3">Belongs to the peptidase M50B family.</text>
</comment>
<keyword evidence="14" id="KW-1185">Reference proteome</keyword>
<evidence type="ECO:0000256" key="2">
    <source>
        <dbReference type="ARBA" id="ARBA00004141"/>
    </source>
</evidence>
<dbReference type="Proteomes" id="UP001519363">
    <property type="component" value="Unassembled WGS sequence"/>
</dbReference>
<dbReference type="InterPro" id="IPR041489">
    <property type="entry name" value="PDZ_6"/>
</dbReference>
<evidence type="ECO:0000259" key="12">
    <source>
        <dbReference type="SMART" id="SM00228"/>
    </source>
</evidence>
<dbReference type="Pfam" id="PF17820">
    <property type="entry name" value="PDZ_6"/>
    <property type="match status" value="1"/>
</dbReference>
<keyword evidence="9" id="KW-0482">Metalloprotease</keyword>
<feature type="transmembrane region" description="Helical" evidence="11">
    <location>
        <begin position="403"/>
        <end position="424"/>
    </location>
</feature>
<organism evidence="13 14">
    <name type="scientific">Crossiella equi</name>
    <dbReference type="NCBI Taxonomy" id="130796"/>
    <lineage>
        <taxon>Bacteria</taxon>
        <taxon>Bacillati</taxon>
        <taxon>Actinomycetota</taxon>
        <taxon>Actinomycetes</taxon>
        <taxon>Pseudonocardiales</taxon>
        <taxon>Pseudonocardiaceae</taxon>
        <taxon>Crossiella</taxon>
    </lineage>
</organism>
<dbReference type="InterPro" id="IPR004387">
    <property type="entry name" value="Pept_M50_Zn"/>
</dbReference>
<evidence type="ECO:0000256" key="9">
    <source>
        <dbReference type="ARBA" id="ARBA00023049"/>
    </source>
</evidence>
<gene>
    <name evidence="13" type="ORF">JOF53_005971</name>
</gene>
<evidence type="ECO:0000256" key="6">
    <source>
        <dbReference type="ARBA" id="ARBA00022801"/>
    </source>
</evidence>
<name>A0ABS5ALK6_9PSEU</name>
<keyword evidence="7" id="KW-0862">Zinc</keyword>
<dbReference type="InterPro" id="IPR036034">
    <property type="entry name" value="PDZ_sf"/>
</dbReference>
<comment type="cofactor">
    <cofactor evidence="1">
        <name>Zn(2+)</name>
        <dbReference type="ChEBI" id="CHEBI:29105"/>
    </cofactor>
</comment>
<evidence type="ECO:0000313" key="13">
    <source>
        <dbReference type="EMBL" id="MBP2477099.1"/>
    </source>
</evidence>
<dbReference type="InterPro" id="IPR008915">
    <property type="entry name" value="Peptidase_M50"/>
</dbReference>
<dbReference type="Gene3D" id="2.30.42.10">
    <property type="match status" value="1"/>
</dbReference>
<comment type="subcellular location">
    <subcellularLocation>
        <location evidence="2">Membrane</location>
        <topology evidence="2">Multi-pass membrane protein</topology>
    </subcellularLocation>
</comment>
<accession>A0ABS5ALK6</accession>
<evidence type="ECO:0000256" key="3">
    <source>
        <dbReference type="ARBA" id="ARBA00007931"/>
    </source>
</evidence>
<keyword evidence="5 11" id="KW-0812">Transmembrane</keyword>
<feature type="transmembrane region" description="Helical" evidence="11">
    <location>
        <begin position="124"/>
        <end position="146"/>
    </location>
</feature>
<protein>
    <submittedName>
        <fullName evidence="13">Membrane-associated protease RseP (Regulator of RpoE activity)</fullName>
    </submittedName>
</protein>
<dbReference type="SMART" id="SM00228">
    <property type="entry name" value="PDZ"/>
    <property type="match status" value="1"/>
</dbReference>